<dbReference type="RefSeq" id="WP_012373206.1">
    <property type="nucleotide sequence ID" value="NC_010571.1"/>
</dbReference>
<accession>B1ZR01</accession>
<evidence type="ECO:0000313" key="3">
    <source>
        <dbReference type="Proteomes" id="UP000007013"/>
    </source>
</evidence>
<name>B1ZR01_OPITP</name>
<dbReference type="eggNOG" id="COG5637">
    <property type="taxonomic scope" value="Bacteria"/>
</dbReference>
<sequence>MNAHTLSRSLGFFSLGLGLAELLAPRKVAAVAGINDDHDTLIRSLGAREIASGLAILSGTRTKEAVWSRVLGDAIDLGLLAAALNSPRTDRRRLTGALGLVGAVTALDVFTSVRLQRGPQIDPSWRYTPARGRAGIDLAARGKRGSAMLQAASPAATDTPTGKPLELATEPQQAESA</sequence>
<dbReference type="KEGG" id="ote:Oter_0378"/>
<protein>
    <recommendedName>
        <fullName evidence="4">Cyclase dehydrase</fullName>
    </recommendedName>
</protein>
<proteinExistence type="predicted"/>
<dbReference type="AlphaFoldDB" id="B1ZR01"/>
<evidence type="ECO:0000256" key="1">
    <source>
        <dbReference type="SAM" id="MobiDB-lite"/>
    </source>
</evidence>
<feature type="region of interest" description="Disordered" evidence="1">
    <location>
        <begin position="147"/>
        <end position="177"/>
    </location>
</feature>
<dbReference type="HOGENOM" id="CLU_103263_0_0_0"/>
<dbReference type="Proteomes" id="UP000007013">
    <property type="component" value="Chromosome"/>
</dbReference>
<evidence type="ECO:0000313" key="2">
    <source>
        <dbReference type="EMBL" id="ACB73668.1"/>
    </source>
</evidence>
<dbReference type="EMBL" id="CP001032">
    <property type="protein sequence ID" value="ACB73668.1"/>
    <property type="molecule type" value="Genomic_DNA"/>
</dbReference>
<dbReference type="STRING" id="452637.Oter_0378"/>
<gene>
    <name evidence="2" type="ordered locus">Oter_0378</name>
</gene>
<reference evidence="2 3" key="1">
    <citation type="journal article" date="2011" name="J. Bacteriol.">
        <title>Genome sequence of the verrucomicrobium Opitutus terrae PB90-1, an abundant inhabitant of rice paddy soil ecosystems.</title>
        <authorList>
            <person name="van Passel M.W."/>
            <person name="Kant R."/>
            <person name="Palva A."/>
            <person name="Copeland A."/>
            <person name="Lucas S."/>
            <person name="Lapidus A."/>
            <person name="Glavina del Rio T."/>
            <person name="Pitluck S."/>
            <person name="Goltsman E."/>
            <person name="Clum A."/>
            <person name="Sun H."/>
            <person name="Schmutz J."/>
            <person name="Larimer F.W."/>
            <person name="Land M.L."/>
            <person name="Hauser L."/>
            <person name="Kyrpides N."/>
            <person name="Mikhailova N."/>
            <person name="Richardson P.P."/>
            <person name="Janssen P.H."/>
            <person name="de Vos W.M."/>
            <person name="Smidt H."/>
        </authorList>
    </citation>
    <scope>NUCLEOTIDE SEQUENCE [LARGE SCALE GENOMIC DNA]</scope>
    <source>
        <strain evidence="3">DSM 11246 / JCM 15787 / PB90-1</strain>
    </source>
</reference>
<dbReference type="OrthoDB" id="6166765at2"/>
<evidence type="ECO:0008006" key="4">
    <source>
        <dbReference type="Google" id="ProtNLM"/>
    </source>
</evidence>
<organism evidence="2 3">
    <name type="scientific">Opitutus terrae (strain DSM 11246 / JCM 15787 / PB90-1)</name>
    <dbReference type="NCBI Taxonomy" id="452637"/>
    <lineage>
        <taxon>Bacteria</taxon>
        <taxon>Pseudomonadati</taxon>
        <taxon>Verrucomicrobiota</taxon>
        <taxon>Opitutia</taxon>
        <taxon>Opitutales</taxon>
        <taxon>Opitutaceae</taxon>
        <taxon>Opitutus</taxon>
    </lineage>
</organism>
<keyword evidence="3" id="KW-1185">Reference proteome</keyword>